<gene>
    <name evidence="4" type="ORF">B5766_10845</name>
</gene>
<evidence type="ECO:0000256" key="1">
    <source>
        <dbReference type="ARBA" id="ARBA00022553"/>
    </source>
</evidence>
<dbReference type="InterPro" id="IPR000253">
    <property type="entry name" value="FHA_dom"/>
</dbReference>
<organism evidence="4 5">
    <name type="scientific">Candidatus Lumbricidiphila eiseniae</name>
    <dbReference type="NCBI Taxonomy" id="1969409"/>
    <lineage>
        <taxon>Bacteria</taxon>
        <taxon>Bacillati</taxon>
        <taxon>Actinomycetota</taxon>
        <taxon>Actinomycetes</taxon>
        <taxon>Micrococcales</taxon>
        <taxon>Microbacteriaceae</taxon>
        <taxon>Candidatus Lumbricidiphila</taxon>
    </lineage>
</organism>
<evidence type="ECO:0000259" key="3">
    <source>
        <dbReference type="PROSITE" id="PS50006"/>
    </source>
</evidence>
<sequence length="181" mass="19204">MDRAVLRDYLASAHPGTAGGSDASGTADIPARTADTPAPSTPAPADAPNTGIVSVPVGDPFAPSEARDTGRLSGHYYRLDFSTGERRIVFGTGLIGRRPEPDPGEQVDHLIQIADYSASVSKTHLEFGEHESSLWVADRFSSNGTKIQRLSGEIITCEPGRRYLVQCGSRVELGSAHMTIG</sequence>
<evidence type="ECO:0000256" key="2">
    <source>
        <dbReference type="SAM" id="MobiDB-lite"/>
    </source>
</evidence>
<accession>A0A2A6FPD7</accession>
<dbReference type="EMBL" id="NAEP01000051">
    <property type="protein sequence ID" value="PDQ34538.1"/>
    <property type="molecule type" value="Genomic_DNA"/>
</dbReference>
<evidence type="ECO:0000313" key="5">
    <source>
        <dbReference type="Proteomes" id="UP000219994"/>
    </source>
</evidence>
<comment type="caution">
    <text evidence="4">The sequence shown here is derived from an EMBL/GenBank/DDBJ whole genome shotgun (WGS) entry which is preliminary data.</text>
</comment>
<proteinExistence type="predicted"/>
<reference evidence="5" key="1">
    <citation type="submission" date="2017-03" db="EMBL/GenBank/DDBJ databases">
        <authorList>
            <person name="Lund M.B."/>
        </authorList>
    </citation>
    <scope>NUCLEOTIDE SEQUENCE [LARGE SCALE GENOMIC DNA]</scope>
</reference>
<feature type="domain" description="FHA" evidence="3">
    <location>
        <begin position="93"/>
        <end position="148"/>
    </location>
</feature>
<evidence type="ECO:0000313" key="4">
    <source>
        <dbReference type="EMBL" id="PDQ34538.1"/>
    </source>
</evidence>
<dbReference type="AlphaFoldDB" id="A0A2A6FPD7"/>
<name>A0A2A6FPD7_9MICO</name>
<dbReference type="Gene3D" id="2.60.200.20">
    <property type="match status" value="1"/>
</dbReference>
<dbReference type="SUPFAM" id="SSF49879">
    <property type="entry name" value="SMAD/FHA domain"/>
    <property type="match status" value="1"/>
</dbReference>
<dbReference type="PROSITE" id="PS50006">
    <property type="entry name" value="FHA_DOMAIN"/>
    <property type="match status" value="1"/>
</dbReference>
<dbReference type="Proteomes" id="UP000219994">
    <property type="component" value="Unassembled WGS sequence"/>
</dbReference>
<feature type="region of interest" description="Disordered" evidence="2">
    <location>
        <begin position="13"/>
        <end position="69"/>
    </location>
</feature>
<dbReference type="InterPro" id="IPR008984">
    <property type="entry name" value="SMAD_FHA_dom_sf"/>
</dbReference>
<keyword evidence="1" id="KW-0597">Phosphoprotein</keyword>
<feature type="compositionally biased region" description="Low complexity" evidence="2">
    <location>
        <begin position="20"/>
        <end position="48"/>
    </location>
</feature>
<protein>
    <recommendedName>
        <fullName evidence="3">FHA domain-containing protein</fullName>
    </recommendedName>
</protein>